<evidence type="ECO:0000313" key="1">
    <source>
        <dbReference type="EMBL" id="KAE9327733.1"/>
    </source>
</evidence>
<comment type="caution">
    <text evidence="1">The sequence shown here is derived from an EMBL/GenBank/DDBJ whole genome shotgun (WGS) entry which is preliminary data.</text>
</comment>
<protein>
    <submittedName>
        <fullName evidence="1">Uncharacterized protein</fullName>
    </submittedName>
</protein>
<evidence type="ECO:0000313" key="2">
    <source>
        <dbReference type="Proteomes" id="UP000486351"/>
    </source>
</evidence>
<gene>
    <name evidence="1" type="ORF">PF008_g16328</name>
</gene>
<name>A0A6G0RCN3_9STRA</name>
<reference evidence="1 2" key="1">
    <citation type="submission" date="2018-09" db="EMBL/GenBank/DDBJ databases">
        <title>Genomic investigation of the strawberry pathogen Phytophthora fragariae indicates pathogenicity is determined by transcriptional variation in three key races.</title>
        <authorList>
            <person name="Adams T.M."/>
            <person name="Armitage A.D."/>
            <person name="Sobczyk M.K."/>
            <person name="Bates H.J."/>
            <person name="Dunwell J.M."/>
            <person name="Nellist C.F."/>
            <person name="Harrison R.J."/>
        </authorList>
    </citation>
    <scope>NUCLEOTIDE SEQUENCE [LARGE SCALE GENOMIC DNA]</scope>
    <source>
        <strain evidence="1 2">NOV-77</strain>
    </source>
</reference>
<dbReference type="Proteomes" id="UP000486351">
    <property type="component" value="Unassembled WGS sequence"/>
</dbReference>
<sequence length="227" mass="26264">MSSAPAAVRQAIENWTEIGPFSRKPALPGETSYIFDWGVRIEYDEDNKTKVGFTCMADEFCRSADNAANLLLLSKGRTSAAVKHLRLVHHLESPKTKKEGKQKRKCEVEIERLRSSTMFARNPARLNVLLETLRIINYNLPLCICEYEESRLVEALVKKEEMKVIITAERIGETIIELYSSTRKEITELFEENKEVYPNFRMMADFWTCKTTSKKFLGLRVYLIDRN</sequence>
<dbReference type="EMBL" id="QXFY01001115">
    <property type="protein sequence ID" value="KAE9327733.1"/>
    <property type="molecule type" value="Genomic_DNA"/>
</dbReference>
<proteinExistence type="predicted"/>
<organism evidence="1 2">
    <name type="scientific">Phytophthora fragariae</name>
    <dbReference type="NCBI Taxonomy" id="53985"/>
    <lineage>
        <taxon>Eukaryota</taxon>
        <taxon>Sar</taxon>
        <taxon>Stramenopiles</taxon>
        <taxon>Oomycota</taxon>
        <taxon>Peronosporomycetes</taxon>
        <taxon>Peronosporales</taxon>
        <taxon>Peronosporaceae</taxon>
        <taxon>Phytophthora</taxon>
    </lineage>
</organism>
<dbReference type="AlphaFoldDB" id="A0A6G0RCN3"/>
<accession>A0A6G0RCN3</accession>